<evidence type="ECO:0000313" key="2">
    <source>
        <dbReference type="EMBL" id="UOO97481.1"/>
    </source>
</evidence>
<reference evidence="2" key="1">
    <citation type="submission" date="2022-04" db="EMBL/GenBank/DDBJ databases">
        <title>Sequencing and genomic assembly of Halococcus dombrowskii.</title>
        <authorList>
            <person name="Lim S.W."/>
            <person name="MacLea K.S."/>
        </authorList>
    </citation>
    <scope>NUCLEOTIDE SEQUENCE</scope>
    <source>
        <strain evidence="2">H4</strain>
        <plasmid evidence="2">unnamed4</plasmid>
    </source>
</reference>
<evidence type="ECO:0000256" key="1">
    <source>
        <dbReference type="SAM" id="MobiDB-lite"/>
    </source>
</evidence>
<dbReference type="GeneID" id="71763905"/>
<dbReference type="AlphaFoldDB" id="A0AAX3AUI1"/>
<dbReference type="InterPro" id="IPR036388">
    <property type="entry name" value="WH-like_DNA-bd_sf"/>
</dbReference>
<accession>A0AAX3AUI1</accession>
<dbReference type="RefSeq" id="WP_004051857.1">
    <property type="nucleotide sequence ID" value="NZ_BAAADN010000003.1"/>
</dbReference>
<name>A0AAX3AUI1_HALDO</name>
<protein>
    <submittedName>
        <fullName evidence="2">Lrp/AsnC family transcriptional regulator</fullName>
    </submittedName>
</protein>
<organism evidence="2 3">
    <name type="scientific">Halococcus dombrowskii</name>
    <dbReference type="NCBI Taxonomy" id="179637"/>
    <lineage>
        <taxon>Archaea</taxon>
        <taxon>Methanobacteriati</taxon>
        <taxon>Methanobacteriota</taxon>
        <taxon>Stenosarchaea group</taxon>
        <taxon>Halobacteria</taxon>
        <taxon>Halobacteriales</taxon>
        <taxon>Halococcaceae</taxon>
        <taxon>Halococcus</taxon>
    </lineage>
</organism>
<dbReference type="KEGG" id="hdo:MUK72_18615"/>
<gene>
    <name evidence="2" type="ORF">MUK72_18615</name>
</gene>
<keyword evidence="3" id="KW-1185">Reference proteome</keyword>
<geneLocation type="plasmid" evidence="2 3">
    <name>unnamed4</name>
</geneLocation>
<keyword evidence="2" id="KW-0614">Plasmid</keyword>
<feature type="region of interest" description="Disordered" evidence="1">
    <location>
        <begin position="24"/>
        <end position="48"/>
    </location>
</feature>
<feature type="compositionally biased region" description="Basic and acidic residues" evidence="1">
    <location>
        <begin position="24"/>
        <end position="40"/>
    </location>
</feature>
<proteinExistence type="predicted"/>
<dbReference type="Gene3D" id="1.10.10.10">
    <property type="entry name" value="Winged helix-like DNA-binding domain superfamily/Winged helix DNA-binding domain"/>
    <property type="match status" value="1"/>
</dbReference>
<dbReference type="EMBL" id="CP095009">
    <property type="protein sequence ID" value="UOO97481.1"/>
    <property type="molecule type" value="Genomic_DNA"/>
</dbReference>
<dbReference type="Proteomes" id="UP000830542">
    <property type="component" value="Plasmid unnamed4"/>
</dbReference>
<sequence length="48" mass="5333">MVSEPLDGLDRQILHLLQQDARHNTGHDIGSKHAFDRTKNASEGVAPR</sequence>
<evidence type="ECO:0000313" key="3">
    <source>
        <dbReference type="Proteomes" id="UP000830542"/>
    </source>
</evidence>